<gene>
    <name evidence="1" type="ORF">OWV82_013022</name>
</gene>
<reference evidence="1 2" key="1">
    <citation type="journal article" date="2023" name="Science">
        <title>Complex scaffold remodeling in plant triterpene biosynthesis.</title>
        <authorList>
            <person name="De La Pena R."/>
            <person name="Hodgson H."/>
            <person name="Liu J.C."/>
            <person name="Stephenson M.J."/>
            <person name="Martin A.C."/>
            <person name="Owen C."/>
            <person name="Harkess A."/>
            <person name="Leebens-Mack J."/>
            <person name="Jimenez L.E."/>
            <person name="Osbourn A."/>
            <person name="Sattely E.S."/>
        </authorList>
    </citation>
    <scope>NUCLEOTIDE SEQUENCE [LARGE SCALE GENOMIC DNA]</scope>
    <source>
        <strain evidence="2">cv. JPN11</strain>
        <tissue evidence="1">Leaf</tissue>
    </source>
</reference>
<protein>
    <submittedName>
        <fullName evidence="1">Magnesium-dependent phosphatase-1</fullName>
    </submittedName>
</protein>
<sequence>MADTVTNDALEILGQYENLPRLVVIDLDYTLWPFYCECNFHKESPYLYTEAKGVLRALKKKGINVAVASRSPTANVAKTFLRKLGILPMFVAMEIYSSWTHKTEHLQRIHWKTGVPFNSMLFFDDENRNVEAVSTMGVTSILVDNGVNLDALRQGLSAFSQKFDSSNRSKKD</sequence>
<evidence type="ECO:0000313" key="1">
    <source>
        <dbReference type="EMBL" id="KAJ4714554.1"/>
    </source>
</evidence>
<accession>A0ACC1XV11</accession>
<dbReference type="EMBL" id="CM051400">
    <property type="protein sequence ID" value="KAJ4714554.1"/>
    <property type="molecule type" value="Genomic_DNA"/>
</dbReference>
<organism evidence="1 2">
    <name type="scientific">Melia azedarach</name>
    <name type="common">Chinaberry tree</name>
    <dbReference type="NCBI Taxonomy" id="155640"/>
    <lineage>
        <taxon>Eukaryota</taxon>
        <taxon>Viridiplantae</taxon>
        <taxon>Streptophyta</taxon>
        <taxon>Embryophyta</taxon>
        <taxon>Tracheophyta</taxon>
        <taxon>Spermatophyta</taxon>
        <taxon>Magnoliopsida</taxon>
        <taxon>eudicotyledons</taxon>
        <taxon>Gunneridae</taxon>
        <taxon>Pentapetalae</taxon>
        <taxon>rosids</taxon>
        <taxon>malvids</taxon>
        <taxon>Sapindales</taxon>
        <taxon>Meliaceae</taxon>
        <taxon>Melia</taxon>
    </lineage>
</organism>
<proteinExistence type="predicted"/>
<comment type="caution">
    <text evidence="1">The sequence shown here is derived from an EMBL/GenBank/DDBJ whole genome shotgun (WGS) entry which is preliminary data.</text>
</comment>
<keyword evidence="2" id="KW-1185">Reference proteome</keyword>
<name>A0ACC1XV11_MELAZ</name>
<evidence type="ECO:0000313" key="2">
    <source>
        <dbReference type="Proteomes" id="UP001164539"/>
    </source>
</evidence>
<dbReference type="Proteomes" id="UP001164539">
    <property type="component" value="Chromosome 7"/>
</dbReference>